<feature type="domain" description="Metallo-beta-lactamase" evidence="3">
    <location>
        <begin position="54"/>
        <end position="238"/>
    </location>
</feature>
<dbReference type="SUPFAM" id="SSF56281">
    <property type="entry name" value="Metallo-hydrolase/oxidoreductase"/>
    <property type="match status" value="1"/>
</dbReference>
<feature type="chain" id="PRO_5002004901" evidence="2">
    <location>
        <begin position="21"/>
        <end position="308"/>
    </location>
</feature>
<dbReference type="SMART" id="SM00849">
    <property type="entry name" value="Lactamase_B"/>
    <property type="match status" value="1"/>
</dbReference>
<dbReference type="PANTHER" id="PTHR42951">
    <property type="entry name" value="METALLO-BETA-LACTAMASE DOMAIN-CONTAINING"/>
    <property type="match status" value="1"/>
</dbReference>
<sequence length="308" mass="33345">MSRIALVIATLSLLGIATLARTEAAELPVSEVAPGIFVHSGAIALMSRENEGDIANVGFIVGEDAVAVIDTGGSLREGQALLEAVRARTSKPIRYVINTHGHPDHVFGNAAFAAEGTRFVGHSKLPQALATRGPYYLDNFRRLMGSELIDPVKIVPPTLLVVDTLTLDLGSRRLTLRAWPAGHSDNDLTVFDETSKTLFAGDLVFLRHIPVMDGSIRGWLGTLGELDKIPAQRVVPGHGPVSDWPAALGDERRYLTTLLADVRTSNKKGEPIRTAADKAAASERPHWQLFDDYNARNATAAFSEIEWE</sequence>
<dbReference type="InterPro" id="IPR050855">
    <property type="entry name" value="NDM-1-like"/>
</dbReference>
<evidence type="ECO:0000313" key="5">
    <source>
        <dbReference type="Proteomes" id="UP000030377"/>
    </source>
</evidence>
<evidence type="ECO:0000256" key="1">
    <source>
        <dbReference type="ARBA" id="ARBA00005250"/>
    </source>
</evidence>
<evidence type="ECO:0000313" key="4">
    <source>
        <dbReference type="EMBL" id="KGT75551.1"/>
    </source>
</evidence>
<dbReference type="InterPro" id="IPR001279">
    <property type="entry name" value="Metallo-B-lactamas"/>
</dbReference>
<dbReference type="PANTHER" id="PTHR42951:SF4">
    <property type="entry name" value="ACYL-COENZYME A THIOESTERASE MBLAC2"/>
    <property type="match status" value="1"/>
</dbReference>
<dbReference type="RefSeq" id="WP_041959056.1">
    <property type="nucleotide sequence ID" value="NZ_JRPN01000025.1"/>
</dbReference>
<dbReference type="NCBIfam" id="TIGR04559">
    <property type="entry name" value="SoxH_rel_PQQ_2"/>
    <property type="match status" value="1"/>
</dbReference>
<dbReference type="InterPro" id="IPR030829">
    <property type="entry name" value="SoxH-rel_PQQ_2"/>
</dbReference>
<proteinExistence type="inferred from homology"/>
<reference evidence="4 5" key="1">
    <citation type="submission" date="2014-09" db="EMBL/GenBank/DDBJ databases">
        <title>Draft genome of Bradyrhizobium japonicum Is-34.</title>
        <authorList>
            <person name="Tsurumaru H."/>
            <person name="Yamakawa T."/>
            <person name="Hashimoto S."/>
            <person name="Okizaki K."/>
            <person name="Kanesaki Y."/>
            <person name="Yoshikawa H."/>
            <person name="Yajima S."/>
        </authorList>
    </citation>
    <scope>NUCLEOTIDE SEQUENCE [LARGE SCALE GENOMIC DNA]</scope>
    <source>
        <strain evidence="4 5">Is-34</strain>
    </source>
</reference>
<dbReference type="CDD" id="cd16282">
    <property type="entry name" value="metallo-hydrolase-like_MBL-fold"/>
    <property type="match status" value="1"/>
</dbReference>
<name>A0A0A3XR04_BRAJP</name>
<feature type="signal peptide" evidence="2">
    <location>
        <begin position="1"/>
        <end position="20"/>
    </location>
</feature>
<dbReference type="Proteomes" id="UP000030377">
    <property type="component" value="Unassembled WGS sequence"/>
</dbReference>
<comment type="caution">
    <text evidence="4">The sequence shown here is derived from an EMBL/GenBank/DDBJ whole genome shotgun (WGS) entry which is preliminary data.</text>
</comment>
<dbReference type="Pfam" id="PF00753">
    <property type="entry name" value="Lactamase_B"/>
    <property type="match status" value="1"/>
</dbReference>
<dbReference type="AlphaFoldDB" id="A0A0A3XR04"/>
<gene>
    <name evidence="4" type="ORF">MA20_34475</name>
</gene>
<comment type="similarity">
    <text evidence="1">Belongs to the metallo-beta-lactamase superfamily. Class-B beta-lactamase family.</text>
</comment>
<keyword evidence="2" id="KW-0732">Signal</keyword>
<dbReference type="STRING" id="375.BKD09_RS18330"/>
<dbReference type="GO" id="GO:0017001">
    <property type="term" value="P:antibiotic catabolic process"/>
    <property type="evidence" value="ECO:0007669"/>
    <property type="project" value="UniProtKB-ARBA"/>
</dbReference>
<dbReference type="EMBL" id="JRPN01000025">
    <property type="protein sequence ID" value="KGT75551.1"/>
    <property type="molecule type" value="Genomic_DNA"/>
</dbReference>
<evidence type="ECO:0000259" key="3">
    <source>
        <dbReference type="SMART" id="SM00849"/>
    </source>
</evidence>
<accession>A0A0A3XR04</accession>
<dbReference type="InterPro" id="IPR036866">
    <property type="entry name" value="RibonucZ/Hydroxyglut_hydro"/>
</dbReference>
<dbReference type="Gene3D" id="3.60.15.10">
    <property type="entry name" value="Ribonuclease Z/Hydroxyacylglutathione hydrolase-like"/>
    <property type="match status" value="1"/>
</dbReference>
<evidence type="ECO:0000256" key="2">
    <source>
        <dbReference type="SAM" id="SignalP"/>
    </source>
</evidence>
<protein>
    <submittedName>
        <fullName evidence="4">Beta-lactamase</fullName>
    </submittedName>
</protein>
<organism evidence="4 5">
    <name type="scientific">Bradyrhizobium japonicum</name>
    <dbReference type="NCBI Taxonomy" id="375"/>
    <lineage>
        <taxon>Bacteria</taxon>
        <taxon>Pseudomonadati</taxon>
        <taxon>Pseudomonadota</taxon>
        <taxon>Alphaproteobacteria</taxon>
        <taxon>Hyphomicrobiales</taxon>
        <taxon>Nitrobacteraceae</taxon>
        <taxon>Bradyrhizobium</taxon>
    </lineage>
</organism>